<gene>
    <name evidence="3" type="ORF">DERP_001562</name>
</gene>
<sequence>MDTNDYHYRYHDEDDDDDDDDEMSIVNIFKYMIICTISLLIIGLITLFIRHLFLIQNSIDQTFLLCSYSITFIIILIKLLAIFKEHFFFLIITAILNILLAILSMTIQSYRWSIILLQIISSLFTFSYLLSMYLKMKLDILHKRRLQQRLEELQTSNMMKRRFLVTSTTLDENVDDHIYQIAPSIKPPPEFNPIELTNEWIINHNHNHQNNNSMLLQQNPENEQNEFDSKRIISTPTTNSI</sequence>
<feature type="region of interest" description="Disordered" evidence="1">
    <location>
        <begin position="220"/>
        <end position="241"/>
    </location>
</feature>
<accession>A0ABQ8JAV8</accession>
<evidence type="ECO:0000256" key="1">
    <source>
        <dbReference type="SAM" id="MobiDB-lite"/>
    </source>
</evidence>
<reference evidence="3 4" key="2">
    <citation type="journal article" date="2022" name="Mol. Biol. Evol.">
        <title>Comparative Genomics Reveals Insights into the Divergent Evolution of Astigmatic Mites and Household Pest Adaptations.</title>
        <authorList>
            <person name="Xiong Q."/>
            <person name="Wan A.T."/>
            <person name="Liu X."/>
            <person name="Fung C.S."/>
            <person name="Xiao X."/>
            <person name="Malainual N."/>
            <person name="Hou J."/>
            <person name="Wang L."/>
            <person name="Wang M."/>
            <person name="Yang K.Y."/>
            <person name="Cui Y."/>
            <person name="Leung E.L."/>
            <person name="Nong W."/>
            <person name="Shin S.K."/>
            <person name="Au S.W."/>
            <person name="Jeong K.Y."/>
            <person name="Chew F.T."/>
            <person name="Hui J.H."/>
            <person name="Leung T.F."/>
            <person name="Tungtrongchitr A."/>
            <person name="Zhong N."/>
            <person name="Liu Z."/>
            <person name="Tsui S.K."/>
        </authorList>
    </citation>
    <scope>NUCLEOTIDE SEQUENCE [LARGE SCALE GENOMIC DNA]</scope>
    <source>
        <strain evidence="3">Derp</strain>
    </source>
</reference>
<keyword evidence="4" id="KW-1185">Reference proteome</keyword>
<keyword evidence="2" id="KW-0812">Transmembrane</keyword>
<dbReference type="EMBL" id="NJHN03000054">
    <property type="protein sequence ID" value="KAH9419732.1"/>
    <property type="molecule type" value="Genomic_DNA"/>
</dbReference>
<evidence type="ECO:0000313" key="4">
    <source>
        <dbReference type="Proteomes" id="UP000887458"/>
    </source>
</evidence>
<dbReference type="Proteomes" id="UP000887458">
    <property type="component" value="Unassembled WGS sequence"/>
</dbReference>
<keyword evidence="2" id="KW-0472">Membrane</keyword>
<name>A0ABQ8JAV8_DERPT</name>
<feature type="transmembrane region" description="Helical" evidence="2">
    <location>
        <begin position="113"/>
        <end position="134"/>
    </location>
</feature>
<feature type="compositionally biased region" description="Polar residues" evidence="1">
    <location>
        <begin position="232"/>
        <end position="241"/>
    </location>
</feature>
<feature type="transmembrane region" description="Helical" evidence="2">
    <location>
        <begin position="61"/>
        <end position="80"/>
    </location>
</feature>
<reference evidence="3 4" key="1">
    <citation type="journal article" date="2018" name="J. Allergy Clin. Immunol.">
        <title>High-quality assembly of Dermatophagoides pteronyssinus genome and transcriptome reveals a wide range of novel allergens.</title>
        <authorList>
            <person name="Liu X.Y."/>
            <person name="Yang K.Y."/>
            <person name="Wang M.Q."/>
            <person name="Kwok J.S."/>
            <person name="Zeng X."/>
            <person name="Yang Z."/>
            <person name="Xiao X.J."/>
            <person name="Lau C.P."/>
            <person name="Li Y."/>
            <person name="Huang Z.M."/>
            <person name="Ba J.G."/>
            <person name="Yim A.K."/>
            <person name="Ouyang C.Y."/>
            <person name="Ngai S.M."/>
            <person name="Chan T.F."/>
            <person name="Leung E.L."/>
            <person name="Liu L."/>
            <person name="Liu Z.G."/>
            <person name="Tsui S.K."/>
        </authorList>
    </citation>
    <scope>NUCLEOTIDE SEQUENCE [LARGE SCALE GENOMIC DNA]</scope>
    <source>
        <strain evidence="3">Derp</strain>
    </source>
</reference>
<comment type="caution">
    <text evidence="3">The sequence shown here is derived from an EMBL/GenBank/DDBJ whole genome shotgun (WGS) entry which is preliminary data.</text>
</comment>
<keyword evidence="2" id="KW-1133">Transmembrane helix</keyword>
<evidence type="ECO:0000256" key="2">
    <source>
        <dbReference type="SAM" id="Phobius"/>
    </source>
</evidence>
<evidence type="ECO:0000313" key="3">
    <source>
        <dbReference type="EMBL" id="KAH9419732.1"/>
    </source>
</evidence>
<protein>
    <submittedName>
        <fullName evidence="3">Uncharacterized protein</fullName>
    </submittedName>
</protein>
<feature type="transmembrane region" description="Helical" evidence="2">
    <location>
        <begin position="87"/>
        <end position="107"/>
    </location>
</feature>
<organism evidence="3 4">
    <name type="scientific">Dermatophagoides pteronyssinus</name>
    <name type="common">European house dust mite</name>
    <dbReference type="NCBI Taxonomy" id="6956"/>
    <lineage>
        <taxon>Eukaryota</taxon>
        <taxon>Metazoa</taxon>
        <taxon>Ecdysozoa</taxon>
        <taxon>Arthropoda</taxon>
        <taxon>Chelicerata</taxon>
        <taxon>Arachnida</taxon>
        <taxon>Acari</taxon>
        <taxon>Acariformes</taxon>
        <taxon>Sarcoptiformes</taxon>
        <taxon>Astigmata</taxon>
        <taxon>Psoroptidia</taxon>
        <taxon>Analgoidea</taxon>
        <taxon>Pyroglyphidae</taxon>
        <taxon>Dermatophagoidinae</taxon>
        <taxon>Dermatophagoides</taxon>
    </lineage>
</organism>
<proteinExistence type="predicted"/>
<feature type="transmembrane region" description="Helical" evidence="2">
    <location>
        <begin position="31"/>
        <end position="49"/>
    </location>
</feature>